<reference evidence="2" key="1">
    <citation type="submission" date="2024-06" db="EMBL/GenBank/DDBJ databases">
        <title>Multi-omics analyses provide insights into the biosynthesis of the anticancer antibiotic pleurotin in Hohenbuehelia grisea.</title>
        <authorList>
            <person name="Weaver J.A."/>
            <person name="Alberti F."/>
        </authorList>
    </citation>
    <scope>NUCLEOTIDE SEQUENCE [LARGE SCALE GENOMIC DNA]</scope>
    <source>
        <strain evidence="2">T-177</strain>
    </source>
</reference>
<name>A0ABR3ITQ5_9AGAR</name>
<keyword evidence="2" id="KW-1185">Reference proteome</keyword>
<accession>A0ABR3ITQ5</accession>
<gene>
    <name evidence="1" type="ORF">HGRIS_012869</name>
</gene>
<dbReference type="Proteomes" id="UP001556367">
    <property type="component" value="Unassembled WGS sequence"/>
</dbReference>
<evidence type="ECO:0000313" key="1">
    <source>
        <dbReference type="EMBL" id="KAL0946682.1"/>
    </source>
</evidence>
<dbReference type="EMBL" id="JASNQZ010000015">
    <property type="protein sequence ID" value="KAL0946682.1"/>
    <property type="molecule type" value="Genomic_DNA"/>
</dbReference>
<organism evidence="1 2">
    <name type="scientific">Hohenbuehelia grisea</name>
    <dbReference type="NCBI Taxonomy" id="104357"/>
    <lineage>
        <taxon>Eukaryota</taxon>
        <taxon>Fungi</taxon>
        <taxon>Dikarya</taxon>
        <taxon>Basidiomycota</taxon>
        <taxon>Agaricomycotina</taxon>
        <taxon>Agaricomycetes</taxon>
        <taxon>Agaricomycetidae</taxon>
        <taxon>Agaricales</taxon>
        <taxon>Pleurotineae</taxon>
        <taxon>Pleurotaceae</taxon>
        <taxon>Hohenbuehelia</taxon>
    </lineage>
</organism>
<evidence type="ECO:0000313" key="2">
    <source>
        <dbReference type="Proteomes" id="UP001556367"/>
    </source>
</evidence>
<comment type="caution">
    <text evidence="1">The sequence shown here is derived from an EMBL/GenBank/DDBJ whole genome shotgun (WGS) entry which is preliminary data.</text>
</comment>
<protein>
    <submittedName>
        <fullName evidence="1">Uncharacterized protein</fullName>
    </submittedName>
</protein>
<proteinExistence type="predicted"/>
<sequence>MADRQHRQRGQKKGWRDSQLRVQSRVALVKDQVRYHPYAKTPYFKIFTALGDVFPVPREVPLDPLVPPVRTTILLPPFPSNLSFQPVAAAQLNDQGIVVLRAQSSRF</sequence>